<dbReference type="OrthoDB" id="689988at2759"/>
<keyword evidence="2" id="KW-1185">Reference proteome</keyword>
<reference evidence="1" key="1">
    <citation type="journal article" date="2021" name="bioRxiv">
        <title>Whole Genome Assembly and Annotation of Northern Wild Rice, Zizania palustris L., Supports a Whole Genome Duplication in the Zizania Genus.</title>
        <authorList>
            <person name="Haas M."/>
            <person name="Kono T."/>
            <person name="Macchietto M."/>
            <person name="Millas R."/>
            <person name="McGilp L."/>
            <person name="Shao M."/>
            <person name="Duquette J."/>
            <person name="Hirsch C.N."/>
            <person name="Kimball J."/>
        </authorList>
    </citation>
    <scope>NUCLEOTIDE SEQUENCE</scope>
    <source>
        <tissue evidence="1">Fresh leaf tissue</tissue>
    </source>
</reference>
<evidence type="ECO:0000313" key="1">
    <source>
        <dbReference type="EMBL" id="KAG8099408.1"/>
    </source>
</evidence>
<dbReference type="PANTHER" id="PTHR33333:SF51">
    <property type="entry name" value="PROTEIN EGG APPARATUS-1"/>
    <property type="match status" value="1"/>
</dbReference>
<accession>A0A8J5X3U8</accession>
<gene>
    <name evidence="1" type="ORF">GUJ93_ZPchr0013g37222</name>
</gene>
<dbReference type="PANTHER" id="PTHR33333">
    <property type="entry name" value="ERYTHROCYTE MEMBRANE PROTEIN 1-LIKE"/>
    <property type="match status" value="1"/>
</dbReference>
<evidence type="ECO:0000313" key="2">
    <source>
        <dbReference type="Proteomes" id="UP000729402"/>
    </source>
</evidence>
<dbReference type="Proteomes" id="UP000729402">
    <property type="component" value="Unassembled WGS sequence"/>
</dbReference>
<name>A0A8J5X3U8_ZIZPA</name>
<dbReference type="InterPro" id="IPR039926">
    <property type="entry name" value="Egg_app_1"/>
</dbReference>
<protein>
    <submittedName>
        <fullName evidence="1">Uncharacterized protein</fullName>
    </submittedName>
</protein>
<reference evidence="1" key="2">
    <citation type="submission" date="2021-02" db="EMBL/GenBank/DDBJ databases">
        <authorList>
            <person name="Kimball J.A."/>
            <person name="Haas M.W."/>
            <person name="Macchietto M."/>
            <person name="Kono T."/>
            <person name="Duquette J."/>
            <person name="Shao M."/>
        </authorList>
    </citation>
    <scope>NUCLEOTIDE SEQUENCE</scope>
    <source>
        <tissue evidence="1">Fresh leaf tissue</tissue>
    </source>
</reference>
<organism evidence="1 2">
    <name type="scientific">Zizania palustris</name>
    <name type="common">Northern wild rice</name>
    <dbReference type="NCBI Taxonomy" id="103762"/>
    <lineage>
        <taxon>Eukaryota</taxon>
        <taxon>Viridiplantae</taxon>
        <taxon>Streptophyta</taxon>
        <taxon>Embryophyta</taxon>
        <taxon>Tracheophyta</taxon>
        <taxon>Spermatophyta</taxon>
        <taxon>Magnoliopsida</taxon>
        <taxon>Liliopsida</taxon>
        <taxon>Poales</taxon>
        <taxon>Poaceae</taxon>
        <taxon>BOP clade</taxon>
        <taxon>Oryzoideae</taxon>
        <taxon>Oryzeae</taxon>
        <taxon>Zizaniinae</taxon>
        <taxon>Zizania</taxon>
    </lineage>
</organism>
<dbReference type="EMBL" id="JAAALK010000079">
    <property type="protein sequence ID" value="KAG8099408.1"/>
    <property type="molecule type" value="Genomic_DNA"/>
</dbReference>
<sequence>MLDVVGQQLVAVKSTAVGVTSAVTEMAKPALVAGFDFVKGQAEAVASSTDGASVGKVAGLAGGAAVAAYLLPAAVCAGATMNAPGAAGFVISRAAFLANPKLYFYLLRTAGLKAAVAAFV</sequence>
<proteinExistence type="predicted"/>
<dbReference type="AlphaFoldDB" id="A0A8J5X3U8"/>
<comment type="caution">
    <text evidence="1">The sequence shown here is derived from an EMBL/GenBank/DDBJ whole genome shotgun (WGS) entry which is preliminary data.</text>
</comment>